<accession>A0A9X1W5I6</accession>
<proteinExistence type="predicted"/>
<dbReference type="InterPro" id="IPR035959">
    <property type="entry name" value="RutC-like_sf"/>
</dbReference>
<dbReference type="Proteomes" id="UP001139447">
    <property type="component" value="Unassembled WGS sequence"/>
</dbReference>
<dbReference type="AlphaFoldDB" id="A0A9X1W5I6"/>
<protein>
    <submittedName>
        <fullName evidence="1">RidA family protein</fullName>
    </submittedName>
</protein>
<organism evidence="1 2">
    <name type="scientific">Variovorax terrae</name>
    <dbReference type="NCBI Taxonomy" id="2923278"/>
    <lineage>
        <taxon>Bacteria</taxon>
        <taxon>Pseudomonadati</taxon>
        <taxon>Pseudomonadota</taxon>
        <taxon>Betaproteobacteria</taxon>
        <taxon>Burkholderiales</taxon>
        <taxon>Comamonadaceae</taxon>
        <taxon>Variovorax</taxon>
    </lineage>
</organism>
<evidence type="ECO:0000313" key="2">
    <source>
        <dbReference type="Proteomes" id="UP001139447"/>
    </source>
</evidence>
<dbReference type="CDD" id="cd00448">
    <property type="entry name" value="YjgF_YER057c_UK114_family"/>
    <property type="match status" value="1"/>
</dbReference>
<dbReference type="InterPro" id="IPR006175">
    <property type="entry name" value="YjgF/YER057c/UK114"/>
</dbReference>
<reference evidence="1" key="1">
    <citation type="submission" date="2022-03" db="EMBL/GenBank/DDBJ databases">
        <authorList>
            <person name="Woo C.Y."/>
        </authorList>
    </citation>
    <scope>NUCLEOTIDE SEQUENCE</scope>
    <source>
        <strain evidence="1">CYS-02</strain>
    </source>
</reference>
<name>A0A9X1W5I6_9BURK</name>
<dbReference type="EMBL" id="JALGBI010000004">
    <property type="protein sequence ID" value="MCJ0766133.1"/>
    <property type="molecule type" value="Genomic_DNA"/>
</dbReference>
<dbReference type="PANTHER" id="PTHR43857">
    <property type="entry name" value="BLR7761 PROTEIN"/>
    <property type="match status" value="1"/>
</dbReference>
<dbReference type="Gene3D" id="3.30.1330.40">
    <property type="entry name" value="RutC-like"/>
    <property type="match status" value="1"/>
</dbReference>
<comment type="caution">
    <text evidence="1">The sequence shown here is derived from an EMBL/GenBank/DDBJ whole genome shotgun (WGS) entry which is preliminary data.</text>
</comment>
<sequence length="132" mass="14434">MTIQQIISPEVTEPAPGMWSNCLKVGDTIYIAGLTARDKQLNAIGNGEYEQARVIFQRIEYLVRAAGGSMADIVKINIYVTDIAHREQVWKARREFFEGAFPVATLVEVSALAPGILVEIEATAMLGQGGRP</sequence>
<dbReference type="RefSeq" id="WP_243309736.1">
    <property type="nucleotide sequence ID" value="NZ_JALGBI010000004.1"/>
</dbReference>
<dbReference type="SUPFAM" id="SSF55298">
    <property type="entry name" value="YjgF-like"/>
    <property type="match status" value="1"/>
</dbReference>
<dbReference type="PANTHER" id="PTHR43857:SF1">
    <property type="entry name" value="YJGH FAMILY PROTEIN"/>
    <property type="match status" value="1"/>
</dbReference>
<dbReference type="Pfam" id="PF01042">
    <property type="entry name" value="Ribonuc_L-PSP"/>
    <property type="match status" value="1"/>
</dbReference>
<gene>
    <name evidence="1" type="ORF">MMF98_23225</name>
</gene>
<evidence type="ECO:0000313" key="1">
    <source>
        <dbReference type="EMBL" id="MCJ0766133.1"/>
    </source>
</evidence>
<keyword evidence="2" id="KW-1185">Reference proteome</keyword>